<evidence type="ECO:0000313" key="11">
    <source>
        <dbReference type="Proteomes" id="UP000034072"/>
    </source>
</evidence>
<feature type="domain" description="Manganese/iron superoxide dismutase C-terminal" evidence="9">
    <location>
        <begin position="142"/>
        <end position="241"/>
    </location>
</feature>
<dbReference type="InterPro" id="IPR019832">
    <property type="entry name" value="Mn/Fe_SOD_C"/>
</dbReference>
<feature type="region of interest" description="Disordered" evidence="7">
    <location>
        <begin position="1"/>
        <end position="32"/>
    </location>
</feature>
<evidence type="ECO:0000256" key="6">
    <source>
        <dbReference type="RuleBase" id="RU000414"/>
    </source>
</evidence>
<dbReference type="GO" id="GO:0046872">
    <property type="term" value="F:metal ion binding"/>
    <property type="evidence" value="ECO:0007669"/>
    <property type="project" value="UniProtKB-KW"/>
</dbReference>
<dbReference type="InterPro" id="IPR001189">
    <property type="entry name" value="Mn/Fe_SOD"/>
</dbReference>
<dbReference type="Gene3D" id="3.55.40.20">
    <property type="entry name" value="Iron/manganese superoxide dismutase, C-terminal domain"/>
    <property type="match status" value="1"/>
</dbReference>
<feature type="binding site" evidence="5">
    <location>
        <position position="129"/>
    </location>
    <ligand>
        <name>Mn(2+)</name>
        <dbReference type="ChEBI" id="CHEBI:29035"/>
    </ligand>
</feature>
<feature type="binding site" evidence="5">
    <location>
        <position position="209"/>
    </location>
    <ligand>
        <name>Mn(2+)</name>
        <dbReference type="ChEBI" id="CHEBI:29035"/>
    </ligand>
</feature>
<feature type="binding site" evidence="5">
    <location>
        <position position="213"/>
    </location>
    <ligand>
        <name>Mn(2+)</name>
        <dbReference type="ChEBI" id="CHEBI:29035"/>
    </ligand>
</feature>
<evidence type="ECO:0000256" key="7">
    <source>
        <dbReference type="SAM" id="MobiDB-lite"/>
    </source>
</evidence>
<gene>
    <name evidence="10" type="ORF">UT75_C0008G0043</name>
</gene>
<proteinExistence type="inferred from homology"/>
<dbReference type="Pfam" id="PF00081">
    <property type="entry name" value="Sod_Fe_N"/>
    <property type="match status" value="1"/>
</dbReference>
<evidence type="ECO:0000256" key="4">
    <source>
        <dbReference type="ARBA" id="ARBA00023002"/>
    </source>
</evidence>
<dbReference type="Proteomes" id="UP000034072">
    <property type="component" value="Unassembled WGS sequence"/>
</dbReference>
<evidence type="ECO:0000259" key="8">
    <source>
        <dbReference type="Pfam" id="PF00081"/>
    </source>
</evidence>
<feature type="domain" description="Manganese/iron superoxide dismutase N-terminal" evidence="8">
    <location>
        <begin position="53"/>
        <end position="136"/>
    </location>
</feature>
<comment type="function">
    <text evidence="6">Destroys radicals which are normally produced within the cells and which are toxic to biological systems.</text>
</comment>
<dbReference type="Gene3D" id="1.10.287.990">
    <property type="entry name" value="Fe,Mn superoxide dismutase (SOD) domain"/>
    <property type="match status" value="1"/>
</dbReference>
<comment type="similarity">
    <text evidence="1 6">Belongs to the iron/manganese superoxide dismutase family.</text>
</comment>
<dbReference type="SUPFAM" id="SSF46609">
    <property type="entry name" value="Fe,Mn superoxide dismutase (SOD), N-terminal domain"/>
    <property type="match status" value="1"/>
</dbReference>
<evidence type="ECO:0000256" key="1">
    <source>
        <dbReference type="ARBA" id="ARBA00008714"/>
    </source>
</evidence>
<feature type="compositionally biased region" description="Basic and acidic residues" evidence="7">
    <location>
        <begin position="8"/>
        <end position="24"/>
    </location>
</feature>
<dbReference type="GO" id="GO:0004784">
    <property type="term" value="F:superoxide dismutase activity"/>
    <property type="evidence" value="ECO:0007669"/>
    <property type="project" value="UniProtKB-EC"/>
</dbReference>
<protein>
    <recommendedName>
        <fullName evidence="2 6">Superoxide dismutase</fullName>
        <ecNumber evidence="2 6">1.15.1.1</ecNumber>
    </recommendedName>
</protein>
<name>A0A0G0QT35_9BACT</name>
<dbReference type="EMBL" id="LBXZ01000008">
    <property type="protein sequence ID" value="KKR40521.1"/>
    <property type="molecule type" value="Genomic_DNA"/>
</dbReference>
<evidence type="ECO:0000256" key="2">
    <source>
        <dbReference type="ARBA" id="ARBA00012682"/>
    </source>
</evidence>
<dbReference type="InterPro" id="IPR050265">
    <property type="entry name" value="Fe/Mn_Superoxide_Dismutase"/>
</dbReference>
<dbReference type="PANTHER" id="PTHR11404">
    <property type="entry name" value="SUPEROXIDE DISMUTASE 2"/>
    <property type="match status" value="1"/>
</dbReference>
<feature type="binding site" evidence="5">
    <location>
        <position position="75"/>
    </location>
    <ligand>
        <name>Mn(2+)</name>
        <dbReference type="ChEBI" id="CHEBI:29035"/>
    </ligand>
</feature>
<comment type="catalytic activity">
    <reaction evidence="6">
        <text>2 superoxide + 2 H(+) = H2O2 + O2</text>
        <dbReference type="Rhea" id="RHEA:20696"/>
        <dbReference type="ChEBI" id="CHEBI:15378"/>
        <dbReference type="ChEBI" id="CHEBI:15379"/>
        <dbReference type="ChEBI" id="CHEBI:16240"/>
        <dbReference type="ChEBI" id="CHEBI:18421"/>
        <dbReference type="EC" id="1.15.1.1"/>
    </reaction>
</comment>
<dbReference type="PANTHER" id="PTHR11404:SF6">
    <property type="entry name" value="SUPEROXIDE DISMUTASE [MN], MITOCHONDRIAL"/>
    <property type="match status" value="1"/>
</dbReference>
<comment type="caution">
    <text evidence="10">The sequence shown here is derived from an EMBL/GenBank/DDBJ whole genome shotgun (WGS) entry which is preliminary data.</text>
</comment>
<dbReference type="InterPro" id="IPR019831">
    <property type="entry name" value="Mn/Fe_SOD_N"/>
</dbReference>
<evidence type="ECO:0000256" key="5">
    <source>
        <dbReference type="PIRSR" id="PIRSR000349-1"/>
    </source>
</evidence>
<organism evidence="10 11">
    <name type="scientific">Candidatus Yanofskybacteria bacterium GW2011_GWE2_40_11</name>
    <dbReference type="NCBI Taxonomy" id="1619033"/>
    <lineage>
        <taxon>Bacteria</taxon>
        <taxon>Candidatus Yanofskyibacteriota</taxon>
    </lineage>
</organism>
<keyword evidence="3 5" id="KW-0479">Metal-binding</keyword>
<dbReference type="Pfam" id="PF02777">
    <property type="entry name" value="Sod_Fe_C"/>
    <property type="match status" value="1"/>
</dbReference>
<dbReference type="EC" id="1.15.1.1" evidence="2 6"/>
<evidence type="ECO:0000256" key="3">
    <source>
        <dbReference type="ARBA" id="ARBA00022723"/>
    </source>
</evidence>
<dbReference type="InterPro" id="IPR036314">
    <property type="entry name" value="SOD_C_sf"/>
</dbReference>
<dbReference type="InterPro" id="IPR036324">
    <property type="entry name" value="Mn/Fe_SOD_N_sf"/>
</dbReference>
<keyword evidence="4 6" id="KW-0560">Oxidoreductase</keyword>
<dbReference type="PIRSF" id="PIRSF000349">
    <property type="entry name" value="SODismutase"/>
    <property type="match status" value="1"/>
</dbReference>
<dbReference type="AlphaFoldDB" id="A0A0G0QT35"/>
<accession>A0A0G0QT35</accession>
<evidence type="ECO:0000313" key="10">
    <source>
        <dbReference type="EMBL" id="KKR40521.1"/>
    </source>
</evidence>
<sequence length="252" mass="28787">MYFSPEKSPSRYRDLEDGLKHHPSETAPSRLRGPLENHIHARPTSNIKMPKKEIKQLEYAADTLRGISQKTVEIHHGKLYAGYVNKSNEIKEKLGELRKSGKADGNQTFSELRGLKVAEGFANNGVYLHENYFHILGGDGKPKGEIVENLVGRYGSIDEFKKYLSACGMAARGWAILAWDMHERELRIFTCDAQNHGGIWGAVPIIALDVYEHSYFIDTGSDRQAYINYFFDNLNWDKIEEIYQKAKEYTLD</sequence>
<reference evidence="10 11" key="1">
    <citation type="journal article" date="2015" name="Nature">
        <title>rRNA introns, odd ribosomes, and small enigmatic genomes across a large radiation of phyla.</title>
        <authorList>
            <person name="Brown C.T."/>
            <person name="Hug L.A."/>
            <person name="Thomas B.C."/>
            <person name="Sharon I."/>
            <person name="Castelle C.J."/>
            <person name="Singh A."/>
            <person name="Wilkins M.J."/>
            <person name="Williams K.H."/>
            <person name="Banfield J.F."/>
        </authorList>
    </citation>
    <scope>NUCLEOTIDE SEQUENCE [LARGE SCALE GENOMIC DNA]</scope>
</reference>
<evidence type="ECO:0000259" key="9">
    <source>
        <dbReference type="Pfam" id="PF02777"/>
    </source>
</evidence>
<dbReference type="SUPFAM" id="SSF54719">
    <property type="entry name" value="Fe,Mn superoxide dismutase (SOD), C-terminal domain"/>
    <property type="match status" value="1"/>
</dbReference>